<organism evidence="2 3">
    <name type="scientific">Citrullus colocynthis</name>
    <name type="common">colocynth</name>
    <dbReference type="NCBI Taxonomy" id="252529"/>
    <lineage>
        <taxon>Eukaryota</taxon>
        <taxon>Viridiplantae</taxon>
        <taxon>Streptophyta</taxon>
        <taxon>Embryophyta</taxon>
        <taxon>Tracheophyta</taxon>
        <taxon>Spermatophyta</taxon>
        <taxon>Magnoliopsida</taxon>
        <taxon>eudicotyledons</taxon>
        <taxon>Gunneridae</taxon>
        <taxon>Pentapetalae</taxon>
        <taxon>rosids</taxon>
        <taxon>fabids</taxon>
        <taxon>Cucurbitales</taxon>
        <taxon>Cucurbitaceae</taxon>
        <taxon>Benincaseae</taxon>
        <taxon>Citrullus</taxon>
    </lineage>
</organism>
<gene>
    <name evidence="2" type="ORF">CITCOLO1_LOCUS8016</name>
</gene>
<proteinExistence type="predicted"/>
<sequence>MVGRILVGWVSSSFFSFSFSSSPQTWLQQGCSLRRIRRMAASVPMAYRIAQETATNPAFSHIPQSAVNIYGTAHHKTEVETK</sequence>
<feature type="signal peptide" evidence="1">
    <location>
        <begin position="1"/>
        <end position="20"/>
    </location>
</feature>
<evidence type="ECO:0008006" key="4">
    <source>
        <dbReference type="Google" id="ProtNLM"/>
    </source>
</evidence>
<protein>
    <recommendedName>
        <fullName evidence="4">Secreted protein</fullName>
    </recommendedName>
</protein>
<reference evidence="2 3" key="1">
    <citation type="submission" date="2024-03" db="EMBL/GenBank/DDBJ databases">
        <authorList>
            <person name="Gkanogiannis A."/>
            <person name="Becerra Lopez-Lavalle L."/>
        </authorList>
    </citation>
    <scope>NUCLEOTIDE SEQUENCE [LARGE SCALE GENOMIC DNA]</scope>
</reference>
<keyword evidence="1" id="KW-0732">Signal</keyword>
<name>A0ABP0Y8Y5_9ROSI</name>
<feature type="chain" id="PRO_5047126416" description="Secreted protein" evidence="1">
    <location>
        <begin position="21"/>
        <end position="82"/>
    </location>
</feature>
<dbReference type="EMBL" id="OZ021736">
    <property type="protein sequence ID" value="CAK9316165.1"/>
    <property type="molecule type" value="Genomic_DNA"/>
</dbReference>
<dbReference type="Proteomes" id="UP001642487">
    <property type="component" value="Chromosome 2"/>
</dbReference>
<evidence type="ECO:0000313" key="3">
    <source>
        <dbReference type="Proteomes" id="UP001642487"/>
    </source>
</evidence>
<accession>A0ABP0Y8Y5</accession>
<keyword evidence="3" id="KW-1185">Reference proteome</keyword>
<evidence type="ECO:0000313" key="2">
    <source>
        <dbReference type="EMBL" id="CAK9316165.1"/>
    </source>
</evidence>
<evidence type="ECO:0000256" key="1">
    <source>
        <dbReference type="SAM" id="SignalP"/>
    </source>
</evidence>